<dbReference type="Proteomes" id="UP000245539">
    <property type="component" value="Unassembled WGS sequence"/>
</dbReference>
<evidence type="ECO:0000313" key="3">
    <source>
        <dbReference type="Proteomes" id="UP000245539"/>
    </source>
</evidence>
<dbReference type="AlphaFoldDB" id="A0A317CMA2"/>
<evidence type="ECO:0000256" key="1">
    <source>
        <dbReference type="SAM" id="Phobius"/>
    </source>
</evidence>
<dbReference type="RefSeq" id="WP_109836479.1">
    <property type="nucleotide sequence ID" value="NZ_QGKM01000008.1"/>
</dbReference>
<dbReference type="OrthoDB" id="9806878at2"/>
<feature type="transmembrane region" description="Helical" evidence="1">
    <location>
        <begin position="35"/>
        <end position="55"/>
    </location>
</feature>
<keyword evidence="3" id="KW-1185">Reference proteome</keyword>
<evidence type="ECO:0008006" key="4">
    <source>
        <dbReference type="Google" id="ProtNLM"/>
    </source>
</evidence>
<accession>A0A317CMA2</accession>
<comment type="caution">
    <text evidence="2">The sequence shown here is derived from an EMBL/GenBank/DDBJ whole genome shotgun (WGS) entry which is preliminary data.</text>
</comment>
<gene>
    <name evidence="2" type="ORF">DKW60_04520</name>
</gene>
<keyword evidence="1" id="KW-1133">Transmembrane helix</keyword>
<dbReference type="InterPro" id="IPR021273">
    <property type="entry name" value="DUF2852"/>
</dbReference>
<organism evidence="2 3">
    <name type="scientific">Leucothrix pacifica</name>
    <dbReference type="NCBI Taxonomy" id="1247513"/>
    <lineage>
        <taxon>Bacteria</taxon>
        <taxon>Pseudomonadati</taxon>
        <taxon>Pseudomonadota</taxon>
        <taxon>Gammaproteobacteria</taxon>
        <taxon>Thiotrichales</taxon>
        <taxon>Thiotrichaceae</taxon>
        <taxon>Leucothrix</taxon>
    </lineage>
</organism>
<reference evidence="2 3" key="1">
    <citation type="submission" date="2018-05" db="EMBL/GenBank/DDBJ databases">
        <title>Leucothrix arctica sp. nov., isolated from Arctic seawater.</title>
        <authorList>
            <person name="Choi A."/>
            <person name="Baek K."/>
        </authorList>
    </citation>
    <scope>NUCLEOTIDE SEQUENCE [LARGE SCALE GENOMIC DNA]</scope>
    <source>
        <strain evidence="2 3">JCM 18388</strain>
    </source>
</reference>
<sequence>MTSSNGSATDKSSACAFGFKGKRDSGKGNWSPMNTGAMVLGFIAFWPLGLVLLYWNITGRDVRDLPAATKEKWAMLRAKKNHHHSAETTDNSLFNEFQQTQYDRIREIKEEIKDRSNRFKAFRADAKRRADEEEFNSFMANSPERSGN</sequence>
<dbReference type="Pfam" id="PF11014">
    <property type="entry name" value="DUF2852"/>
    <property type="match status" value="1"/>
</dbReference>
<dbReference type="EMBL" id="QGKM01000008">
    <property type="protein sequence ID" value="PWQ99745.1"/>
    <property type="molecule type" value="Genomic_DNA"/>
</dbReference>
<keyword evidence="1" id="KW-0472">Membrane</keyword>
<protein>
    <recommendedName>
        <fullName evidence="4">DUF2852 domain-containing protein</fullName>
    </recommendedName>
</protein>
<name>A0A317CMA2_9GAMM</name>
<proteinExistence type="predicted"/>
<evidence type="ECO:0000313" key="2">
    <source>
        <dbReference type="EMBL" id="PWQ99745.1"/>
    </source>
</evidence>
<keyword evidence="1" id="KW-0812">Transmembrane</keyword>